<protein>
    <recommendedName>
        <fullName evidence="2">eRF1 domain-containing protein</fullName>
    </recommendedName>
</protein>
<name>X1KI09_9ZZZZ</name>
<evidence type="ECO:0000313" key="1">
    <source>
        <dbReference type="EMBL" id="GAH93255.1"/>
    </source>
</evidence>
<proteinExistence type="predicted"/>
<comment type="caution">
    <text evidence="1">The sequence shown here is derived from an EMBL/GenBank/DDBJ whole genome shotgun (WGS) entry which is preliminary data.</text>
</comment>
<organism evidence="1">
    <name type="scientific">marine sediment metagenome</name>
    <dbReference type="NCBI Taxonomy" id="412755"/>
    <lineage>
        <taxon>unclassified sequences</taxon>
        <taxon>metagenomes</taxon>
        <taxon>ecological metagenomes</taxon>
    </lineage>
</organism>
<gene>
    <name evidence="1" type="ORF">S06H3_06513</name>
</gene>
<dbReference type="AlphaFoldDB" id="X1KI09"/>
<reference evidence="1" key="1">
    <citation type="journal article" date="2014" name="Front. Microbiol.">
        <title>High frequency of phylogenetically diverse reductive dehalogenase-homologous genes in deep subseafloor sedimentary metagenomes.</title>
        <authorList>
            <person name="Kawai M."/>
            <person name="Futagami T."/>
            <person name="Toyoda A."/>
            <person name="Takaki Y."/>
            <person name="Nishi S."/>
            <person name="Hori S."/>
            <person name="Arai W."/>
            <person name="Tsubouchi T."/>
            <person name="Morono Y."/>
            <person name="Uchiyama I."/>
            <person name="Ito T."/>
            <person name="Fujiyama A."/>
            <person name="Inagaki F."/>
            <person name="Takami H."/>
        </authorList>
    </citation>
    <scope>NUCLEOTIDE SEQUENCE</scope>
    <source>
        <strain evidence="1">Expedition CK06-06</strain>
    </source>
</reference>
<dbReference type="EMBL" id="BARV01002541">
    <property type="protein sequence ID" value="GAH93255.1"/>
    <property type="molecule type" value="Genomic_DNA"/>
</dbReference>
<sequence>MGILNSSHRPSPEEKIASVLVEDALNQGCEIVDIEGNEKLIRAGSIGAVLRYKL</sequence>
<evidence type="ECO:0008006" key="2">
    <source>
        <dbReference type="Google" id="ProtNLM"/>
    </source>
</evidence>
<accession>X1KI09</accession>